<feature type="non-terminal residue" evidence="1">
    <location>
        <position position="78"/>
    </location>
</feature>
<protein>
    <submittedName>
        <fullName evidence="1">Uncharacterized protein</fullName>
    </submittedName>
</protein>
<dbReference type="Proteomes" id="UP000007800">
    <property type="component" value="Unassembled WGS sequence"/>
</dbReference>
<evidence type="ECO:0000313" key="1">
    <source>
        <dbReference type="EMBL" id="EER07042.1"/>
    </source>
</evidence>
<dbReference type="AlphaFoldDB" id="C5L886"/>
<accession>C5L886</accession>
<name>C5L886_PERM5</name>
<gene>
    <name evidence="1" type="ORF">Pmar_PMAR015454</name>
</gene>
<organism evidence="2">
    <name type="scientific">Perkinsus marinus (strain ATCC 50983 / TXsc)</name>
    <dbReference type="NCBI Taxonomy" id="423536"/>
    <lineage>
        <taxon>Eukaryota</taxon>
        <taxon>Sar</taxon>
        <taxon>Alveolata</taxon>
        <taxon>Perkinsozoa</taxon>
        <taxon>Perkinsea</taxon>
        <taxon>Perkinsida</taxon>
        <taxon>Perkinsidae</taxon>
        <taxon>Perkinsus</taxon>
    </lineage>
</organism>
<proteinExistence type="predicted"/>
<dbReference type="InParanoid" id="C5L886"/>
<feature type="non-terminal residue" evidence="1">
    <location>
        <position position="1"/>
    </location>
</feature>
<evidence type="ECO:0000313" key="2">
    <source>
        <dbReference type="Proteomes" id="UP000007800"/>
    </source>
</evidence>
<sequence length="78" mass="9047">RPKDSQVDQHLRLLWQFCTSPASTRPPLTSELISISQNSVALRRNCYRYSREPRPTLCASEMEFHLATRARRSSTILD</sequence>
<dbReference type="GeneID" id="9059425"/>
<keyword evidence="2" id="KW-1185">Reference proteome</keyword>
<dbReference type="EMBL" id="GG680063">
    <property type="protein sequence ID" value="EER07042.1"/>
    <property type="molecule type" value="Genomic_DNA"/>
</dbReference>
<dbReference type="RefSeq" id="XP_002775226.1">
    <property type="nucleotide sequence ID" value="XM_002775180.1"/>
</dbReference>
<reference evidence="1 2" key="1">
    <citation type="submission" date="2008-07" db="EMBL/GenBank/DDBJ databases">
        <authorList>
            <person name="El-Sayed N."/>
            <person name="Caler E."/>
            <person name="Inman J."/>
            <person name="Amedeo P."/>
            <person name="Hass B."/>
            <person name="Wortman J."/>
        </authorList>
    </citation>
    <scope>NUCLEOTIDE SEQUENCE [LARGE SCALE GENOMIC DNA]</scope>
    <source>
        <strain evidence="2">ATCC 50983 / TXsc</strain>
    </source>
</reference>